<gene>
    <name evidence="5" type="ORF">SAMN02745172_02217</name>
</gene>
<proteinExistence type="predicted"/>
<dbReference type="GO" id="GO:0000976">
    <property type="term" value="F:transcription cis-regulatory region binding"/>
    <property type="evidence" value="ECO:0007669"/>
    <property type="project" value="TreeGrafter"/>
</dbReference>
<dbReference type="Gene3D" id="3.40.50.2300">
    <property type="match status" value="2"/>
</dbReference>
<dbReference type="SUPFAM" id="SSF47413">
    <property type="entry name" value="lambda repressor-like DNA-binding domains"/>
    <property type="match status" value="1"/>
</dbReference>
<dbReference type="InterPro" id="IPR028082">
    <property type="entry name" value="Peripla_BP_I"/>
</dbReference>
<dbReference type="InterPro" id="IPR010982">
    <property type="entry name" value="Lambda_DNA-bd_dom_sf"/>
</dbReference>
<accession>A0A1M7ZL78</accession>
<evidence type="ECO:0000259" key="4">
    <source>
        <dbReference type="PROSITE" id="PS50932"/>
    </source>
</evidence>
<dbReference type="SUPFAM" id="SSF53822">
    <property type="entry name" value="Periplasmic binding protein-like I"/>
    <property type="match status" value="1"/>
</dbReference>
<reference evidence="5 6" key="1">
    <citation type="submission" date="2016-12" db="EMBL/GenBank/DDBJ databases">
        <authorList>
            <person name="Song W.-J."/>
            <person name="Kurnit D.M."/>
        </authorList>
    </citation>
    <scope>NUCLEOTIDE SEQUENCE [LARGE SCALE GENOMIC DNA]</scope>
    <source>
        <strain evidence="5 6">DSM 19599</strain>
    </source>
</reference>
<dbReference type="OrthoDB" id="9805774at2"/>
<dbReference type="PANTHER" id="PTHR30146:SF152">
    <property type="entry name" value="TRANSCRIPTIONAL REGULATORY PROTEIN"/>
    <property type="match status" value="1"/>
</dbReference>
<dbReference type="PROSITE" id="PS00356">
    <property type="entry name" value="HTH_LACI_1"/>
    <property type="match status" value="1"/>
</dbReference>
<keyword evidence="3" id="KW-0804">Transcription</keyword>
<dbReference type="PROSITE" id="PS50932">
    <property type="entry name" value="HTH_LACI_2"/>
    <property type="match status" value="1"/>
</dbReference>
<keyword evidence="2" id="KW-0238">DNA-binding</keyword>
<dbReference type="Proteomes" id="UP000186406">
    <property type="component" value="Unassembled WGS sequence"/>
</dbReference>
<dbReference type="InterPro" id="IPR000843">
    <property type="entry name" value="HTH_LacI"/>
</dbReference>
<dbReference type="Gene3D" id="1.10.260.40">
    <property type="entry name" value="lambda repressor-like DNA-binding domains"/>
    <property type="match status" value="1"/>
</dbReference>
<protein>
    <submittedName>
        <fullName evidence="5">LacI family transcriptional regulator</fullName>
    </submittedName>
</protein>
<feature type="domain" description="HTH lacI-type" evidence="4">
    <location>
        <begin position="4"/>
        <end position="58"/>
    </location>
</feature>
<evidence type="ECO:0000256" key="2">
    <source>
        <dbReference type="ARBA" id="ARBA00023125"/>
    </source>
</evidence>
<dbReference type="STRING" id="1123029.SAMN02745172_02217"/>
<dbReference type="Pfam" id="PF13407">
    <property type="entry name" value="Peripla_BP_4"/>
    <property type="match status" value="1"/>
</dbReference>
<dbReference type="EMBL" id="FRXO01000004">
    <property type="protein sequence ID" value="SHO65572.1"/>
    <property type="molecule type" value="Genomic_DNA"/>
</dbReference>
<evidence type="ECO:0000313" key="6">
    <source>
        <dbReference type="Proteomes" id="UP000186406"/>
    </source>
</evidence>
<dbReference type="InterPro" id="IPR025997">
    <property type="entry name" value="SBP_2_dom"/>
</dbReference>
<dbReference type="PRINTS" id="PR00036">
    <property type="entry name" value="HTHLACI"/>
</dbReference>
<dbReference type="CDD" id="cd06307">
    <property type="entry name" value="PBP1_sugar_binding"/>
    <property type="match status" value="1"/>
</dbReference>
<dbReference type="GO" id="GO:0003700">
    <property type="term" value="F:DNA-binding transcription factor activity"/>
    <property type="evidence" value="ECO:0007669"/>
    <property type="project" value="TreeGrafter"/>
</dbReference>
<evidence type="ECO:0000313" key="5">
    <source>
        <dbReference type="EMBL" id="SHO65572.1"/>
    </source>
</evidence>
<evidence type="ECO:0000256" key="3">
    <source>
        <dbReference type="ARBA" id="ARBA00023163"/>
    </source>
</evidence>
<organism evidence="5 6">
    <name type="scientific">Pseudoxanthobacter soli DSM 19599</name>
    <dbReference type="NCBI Taxonomy" id="1123029"/>
    <lineage>
        <taxon>Bacteria</taxon>
        <taxon>Pseudomonadati</taxon>
        <taxon>Pseudomonadota</taxon>
        <taxon>Alphaproteobacteria</taxon>
        <taxon>Hyphomicrobiales</taxon>
        <taxon>Segnochrobactraceae</taxon>
        <taxon>Pseudoxanthobacter</taxon>
    </lineage>
</organism>
<evidence type="ECO:0000256" key="1">
    <source>
        <dbReference type="ARBA" id="ARBA00023015"/>
    </source>
</evidence>
<dbReference type="CDD" id="cd01392">
    <property type="entry name" value="HTH_LacI"/>
    <property type="match status" value="1"/>
</dbReference>
<name>A0A1M7ZL78_9HYPH</name>
<dbReference type="RefSeq" id="WP_073628616.1">
    <property type="nucleotide sequence ID" value="NZ_FRXO01000004.1"/>
</dbReference>
<dbReference type="AlphaFoldDB" id="A0A1M7ZL78"/>
<dbReference type="Pfam" id="PF00356">
    <property type="entry name" value="LacI"/>
    <property type="match status" value="1"/>
</dbReference>
<keyword evidence="6" id="KW-1185">Reference proteome</keyword>
<dbReference type="SMART" id="SM00354">
    <property type="entry name" value="HTH_LACI"/>
    <property type="match status" value="1"/>
</dbReference>
<sequence length="341" mass="37051">MGKMTLEDVAREAGVSLATVDRVVNGRAGVHARTIERVQTAIKQLDFRPDRHASRLARGRDYDFRIILPTGENDFMKILEAEFRATGERMVRERVRLDISQVDVFDGAALARALENLPSGVDGVALVALDHPAVAEAVNALTDSGVTVLTLVSDLPATRRARFVGIDNFAAGRTAASLVGRLAGRRSGKVGLIAGSMSLRDHIERHYGFEQVMALEYPNLEVLPVREGRDENARAEAAARALLADHPDLVAIYNVGGGQLGVVNALEESGRSQEVVFVAHELTALARRQLVRGTIDAIINQDAGHMARSAARILLALREGDPIIAAQERIRIEIFLRDNVP</sequence>
<keyword evidence="1" id="KW-0805">Transcription regulation</keyword>
<dbReference type="PANTHER" id="PTHR30146">
    <property type="entry name" value="LACI-RELATED TRANSCRIPTIONAL REPRESSOR"/>
    <property type="match status" value="1"/>
</dbReference>